<dbReference type="GO" id="GO:0009244">
    <property type="term" value="P:lipopolysaccharide core region biosynthetic process"/>
    <property type="evidence" value="ECO:0007669"/>
    <property type="project" value="TreeGrafter"/>
</dbReference>
<dbReference type="AlphaFoldDB" id="A0A7W9U2H6"/>
<accession>A0A7W9U2H6</accession>
<keyword evidence="1" id="KW-0328">Glycosyltransferase</keyword>
<comment type="caution">
    <text evidence="3">The sequence shown here is derived from an EMBL/GenBank/DDBJ whole genome shotgun (WGS) entry which is preliminary data.</text>
</comment>
<dbReference type="Proteomes" id="UP000571554">
    <property type="component" value="Unassembled WGS sequence"/>
</dbReference>
<evidence type="ECO:0000256" key="2">
    <source>
        <dbReference type="ARBA" id="ARBA00022679"/>
    </source>
</evidence>
<evidence type="ECO:0000256" key="1">
    <source>
        <dbReference type="ARBA" id="ARBA00022676"/>
    </source>
</evidence>
<keyword evidence="2" id="KW-0808">Transferase</keyword>
<evidence type="ECO:0000313" key="3">
    <source>
        <dbReference type="EMBL" id="MBB6105828.1"/>
    </source>
</evidence>
<dbReference type="SUPFAM" id="SSF53756">
    <property type="entry name" value="UDP-Glycosyltransferase/glycogen phosphorylase"/>
    <property type="match status" value="1"/>
</dbReference>
<organism evidence="3 4">
    <name type="scientific">Paraburkholderia bannensis</name>
    <dbReference type="NCBI Taxonomy" id="765414"/>
    <lineage>
        <taxon>Bacteria</taxon>
        <taxon>Pseudomonadati</taxon>
        <taxon>Pseudomonadota</taxon>
        <taxon>Betaproteobacteria</taxon>
        <taxon>Burkholderiales</taxon>
        <taxon>Burkholderiaceae</taxon>
        <taxon>Paraburkholderia</taxon>
    </lineage>
</organism>
<keyword evidence="4" id="KW-1185">Reference proteome</keyword>
<dbReference type="GO" id="GO:0008713">
    <property type="term" value="F:ADP-heptose-lipopolysaccharide heptosyltransferase activity"/>
    <property type="evidence" value="ECO:0007669"/>
    <property type="project" value="TreeGrafter"/>
</dbReference>
<dbReference type="PANTHER" id="PTHR30160">
    <property type="entry name" value="TETRAACYLDISACCHARIDE 4'-KINASE-RELATED"/>
    <property type="match status" value="1"/>
</dbReference>
<reference evidence="3 4" key="1">
    <citation type="submission" date="2020-08" db="EMBL/GenBank/DDBJ databases">
        <title>Above-ground endophytic microbial communities from plants in different locations in the United States.</title>
        <authorList>
            <person name="Frank C."/>
        </authorList>
    </citation>
    <scope>NUCLEOTIDE SEQUENCE [LARGE SCALE GENOMIC DNA]</scope>
    <source>
        <strain evidence="3 4">WP4_2_2</strain>
    </source>
</reference>
<gene>
    <name evidence="3" type="ORF">F4827_005698</name>
</gene>
<evidence type="ECO:0008006" key="5">
    <source>
        <dbReference type="Google" id="ProtNLM"/>
    </source>
</evidence>
<dbReference type="InterPro" id="IPR051199">
    <property type="entry name" value="LPS_LOS_Heptosyltrfase"/>
</dbReference>
<dbReference type="InterPro" id="IPR002201">
    <property type="entry name" value="Glyco_trans_9"/>
</dbReference>
<dbReference type="Gene3D" id="3.40.50.2000">
    <property type="entry name" value="Glycogen Phosphorylase B"/>
    <property type="match status" value="1"/>
</dbReference>
<protein>
    <recommendedName>
        <fullName evidence="5">Lipopolysaccharide heptosyltransferase family protein</fullName>
    </recommendedName>
</protein>
<sequence length="302" mass="33687">MRLLQPASRVAVVLSPALGDSLLMMIVVRNLRASGVAVTAFGRNAIMLAAWFPDLDLQPELTRDTARAILPRYQRVIAMRRDGPIADPTLPLPEVVVLEPACRARSSKSMAERLMQFCHDELGLTQAGKSNGMTAPGALQHRRHLHRIAIHPTASTRDKCWLPSRFVRLALRLRKLGFDPQFVVAPQERDAWTFVQAHGIGLPELGSIENVAAWLYESGWFIGNDSGIGHLASCLDVPTLSLFMRRGLARTWQPGWGAGRVVIGGYLPTARLRERYWKYTLSVARVARAFERLRNQQQEALA</sequence>
<evidence type="ECO:0000313" key="4">
    <source>
        <dbReference type="Proteomes" id="UP000571554"/>
    </source>
</evidence>
<dbReference type="GO" id="GO:0005829">
    <property type="term" value="C:cytosol"/>
    <property type="evidence" value="ECO:0007669"/>
    <property type="project" value="TreeGrafter"/>
</dbReference>
<dbReference type="RefSeq" id="WP_183729482.1">
    <property type="nucleotide sequence ID" value="NZ_JACHBW010000020.1"/>
</dbReference>
<name>A0A7W9U2H6_9BURK</name>
<proteinExistence type="predicted"/>
<dbReference type="EMBL" id="JACHBW010000020">
    <property type="protein sequence ID" value="MBB6105828.1"/>
    <property type="molecule type" value="Genomic_DNA"/>
</dbReference>
<dbReference type="Pfam" id="PF01075">
    <property type="entry name" value="Glyco_transf_9"/>
    <property type="match status" value="1"/>
</dbReference>